<accession>A0AB39UUK0</accession>
<feature type="compositionally biased region" description="Basic and acidic residues" evidence="1">
    <location>
        <begin position="138"/>
        <end position="153"/>
    </location>
</feature>
<dbReference type="KEGG" id="tcd:AAIA72_12850"/>
<proteinExistence type="predicted"/>
<feature type="region of interest" description="Disordered" evidence="1">
    <location>
        <begin position="137"/>
        <end position="156"/>
    </location>
</feature>
<name>A0AB39UUK0_9GAMM</name>
<gene>
    <name evidence="3" type="ORF">AAIA72_12850</name>
</gene>
<dbReference type="AlphaFoldDB" id="A0AB39UUK0"/>
<feature type="signal peptide" evidence="2">
    <location>
        <begin position="1"/>
        <end position="21"/>
    </location>
</feature>
<keyword evidence="2" id="KW-0732">Signal</keyword>
<organism evidence="3">
    <name type="scientific">Thermohahella caldifontis</name>
    <dbReference type="NCBI Taxonomy" id="3142973"/>
    <lineage>
        <taxon>Bacteria</taxon>
        <taxon>Pseudomonadati</taxon>
        <taxon>Pseudomonadota</taxon>
        <taxon>Gammaproteobacteria</taxon>
        <taxon>Oceanospirillales</taxon>
        <taxon>Hahellaceae</taxon>
        <taxon>Thermohahella</taxon>
    </lineage>
</organism>
<evidence type="ECO:0000256" key="1">
    <source>
        <dbReference type="SAM" id="MobiDB-lite"/>
    </source>
</evidence>
<dbReference type="RefSeq" id="WP_369600714.1">
    <property type="nucleotide sequence ID" value="NZ_CP154858.1"/>
</dbReference>
<dbReference type="EMBL" id="CP154858">
    <property type="protein sequence ID" value="XDT71689.1"/>
    <property type="molecule type" value="Genomic_DNA"/>
</dbReference>
<protein>
    <submittedName>
        <fullName evidence="3">Uncharacterized protein</fullName>
    </submittedName>
</protein>
<evidence type="ECO:0000313" key="3">
    <source>
        <dbReference type="EMBL" id="XDT71689.1"/>
    </source>
</evidence>
<feature type="chain" id="PRO_5044297337" evidence="2">
    <location>
        <begin position="22"/>
        <end position="659"/>
    </location>
</feature>
<evidence type="ECO:0000256" key="2">
    <source>
        <dbReference type="SAM" id="SignalP"/>
    </source>
</evidence>
<reference evidence="3" key="1">
    <citation type="submission" date="2024-05" db="EMBL/GenBank/DDBJ databases">
        <title>Genome sequencing of novel strain.</title>
        <authorList>
            <person name="Ganbat D."/>
            <person name="Ganbat S."/>
            <person name="Lee S.-J."/>
        </authorList>
    </citation>
    <scope>NUCLEOTIDE SEQUENCE</scope>
    <source>
        <strain evidence="3">SMD15-11</strain>
    </source>
</reference>
<dbReference type="SUPFAM" id="SSF56935">
    <property type="entry name" value="Porins"/>
    <property type="match status" value="1"/>
</dbReference>
<sequence length="659" mass="71501">MTRSRLMTGLCVGLLCGVALAAPPPEPELTDPDSSYFSPRTALVIRLPGNFSGSIASWYLEVDQTDVSALTRQTPEALTYTPAIPLAPGQHVLRLVVETESGELREAGVWTFDVRQSAWFETATLEGSADLAATWPAAHHDPSMPEPDPEREGSLQVSGSLNSASVSLEGHTGLLHHSNADIMPEDRRLELADSQLVLSRGEQRLIAGDQGLNGNSLALSELYRRGLAGQFSLLSGALRIEPFVLSTPQLSGFDGGLGITRPDQRTLGTQVMLASQSLPGSPLLTLTWLAGEGNPSGDFTYTPTLESRVLASDLVLSVPGTALAVHAGQAISRTDFDTTDSTLPRFTDEAYRLGIRWQPSAPEDGGWESAGVEWMRVQPDFYSPGNTGLPADKTGVLGQARWQGPRLGVEIGLSREEDNVTGDNSRPVLREDRVSLLASRNLPDAASGGGLWQNVTLDTGLEASHQQHVHIPSAWGGYPVDQTLRALTLQLNGNPDWLQWQAGYRWERFEDDTAGAADYRRNQPQLSLTLPIPEDWSLNARLSWDRTHQFGPEAVSRALTTGWGISGRLPDQGLDLELSHELNRTLTGDASMDEYIHTLSLSVNRTWQSAQANQPALTLFARGSYRDDRSAAASQGDGYQVLVGIRLQSTFRYGEEGTP</sequence>